<proteinExistence type="predicted"/>
<dbReference type="EMBL" id="CP098248">
    <property type="protein sequence ID" value="WAV96389.1"/>
    <property type="molecule type" value="Genomic_DNA"/>
</dbReference>
<protein>
    <recommendedName>
        <fullName evidence="1">Glutaredoxin domain-containing protein</fullName>
    </recommendedName>
</protein>
<dbReference type="Proteomes" id="UP001164794">
    <property type="component" value="Chromosome"/>
</dbReference>
<evidence type="ECO:0000313" key="4">
    <source>
        <dbReference type="Proteomes" id="UP001164794"/>
    </source>
</evidence>
<dbReference type="PROSITE" id="PS51354">
    <property type="entry name" value="GLUTAREDOXIN_2"/>
    <property type="match status" value="1"/>
</dbReference>
<keyword evidence="4" id="KW-1185">Reference proteome</keyword>
<dbReference type="EMBL" id="CP098251">
    <property type="protein sequence ID" value="WAV90634.1"/>
    <property type="molecule type" value="Genomic_DNA"/>
</dbReference>
<dbReference type="InterPro" id="IPR002109">
    <property type="entry name" value="Glutaredoxin"/>
</dbReference>
<dbReference type="Gene3D" id="3.40.30.10">
    <property type="entry name" value="Glutaredoxin"/>
    <property type="match status" value="1"/>
</dbReference>
<reference evidence="3" key="1">
    <citation type="journal article" date="2022" name="Front. Microbiol.">
        <title>New perspectives on an old grouping: The genomic and phenotypic variability of Oxalobacter formigenes and the implications for calcium oxalate stone prevention.</title>
        <authorList>
            <person name="Chmiel J.A."/>
            <person name="Carr C."/>
            <person name="Stuivenberg G.A."/>
            <person name="Venema R."/>
            <person name="Chanyi R.M."/>
            <person name="Al K.F."/>
            <person name="Giguere D."/>
            <person name="Say H."/>
            <person name="Akouris P.P."/>
            <person name="Dominguez Romero S.A."/>
            <person name="Kwong A."/>
            <person name="Tai V."/>
            <person name="Koval S.F."/>
            <person name="Razvi H."/>
            <person name="Bjazevic J."/>
            <person name="Burton J.P."/>
        </authorList>
    </citation>
    <scope>NUCLEOTIDE SEQUENCE</scope>
    <source>
        <strain evidence="3">HOxNP-1</strain>
    </source>
</reference>
<evidence type="ECO:0000259" key="1">
    <source>
        <dbReference type="Pfam" id="PF00462"/>
    </source>
</evidence>
<dbReference type="SUPFAM" id="SSF52833">
    <property type="entry name" value="Thioredoxin-like"/>
    <property type="match status" value="1"/>
</dbReference>
<feature type="domain" description="Glutaredoxin" evidence="1">
    <location>
        <begin position="5"/>
        <end position="64"/>
    </location>
</feature>
<dbReference type="InterPro" id="IPR036249">
    <property type="entry name" value="Thioredoxin-like_sf"/>
</dbReference>
<dbReference type="RefSeq" id="WP_269263866.1">
    <property type="nucleotide sequence ID" value="NZ_CP098247.1"/>
</dbReference>
<dbReference type="Proteomes" id="UP001164819">
    <property type="component" value="Chromosome"/>
</dbReference>
<evidence type="ECO:0000313" key="2">
    <source>
        <dbReference type="EMBL" id="WAV90634.1"/>
    </source>
</evidence>
<dbReference type="Pfam" id="PF00462">
    <property type="entry name" value="Glutaredoxin"/>
    <property type="match status" value="1"/>
</dbReference>
<accession>A0A9E9LHB6</accession>
<reference evidence="2" key="2">
    <citation type="journal article" date="2022" name="Front. Microbiol.">
        <title>New perspectives on an old grouping: The genomic and phenotypic variability of Oxalobacter formigenes and the implications for calcium oxalate stone prevention.</title>
        <authorList>
            <person name="Chmiel J.A."/>
            <person name="Carr C."/>
            <person name="Stuivenberg G.A."/>
            <person name="Venema R."/>
            <person name="Chanyi R.M."/>
            <person name="Al K.F."/>
            <person name="Giguere D."/>
            <person name="Say H."/>
            <person name="Akouris P.P."/>
            <person name="Dominguez Romero S.A."/>
            <person name="Kwong A."/>
            <person name="Tai V."/>
            <person name="Koval S.F."/>
            <person name="Razvi H."/>
            <person name="Bjazevic J."/>
            <person name="Burton J.P."/>
        </authorList>
    </citation>
    <scope>NUCLEOTIDE SEQUENCE</scope>
    <source>
        <strain evidence="2">OxK</strain>
    </source>
</reference>
<sequence length="86" mass="9550">MKNLIEMYVVEGHKACDLACQFLESRGIPFKKIVVGIDMNLAVEMWARSGCHTLPQIFIGYDHVGGLPELLDMAESGELDKVLAEN</sequence>
<organism evidence="2">
    <name type="scientific">Oxalobacter aliiformigenes</name>
    <dbReference type="NCBI Taxonomy" id="2946593"/>
    <lineage>
        <taxon>Bacteria</taxon>
        <taxon>Pseudomonadati</taxon>
        <taxon>Pseudomonadota</taxon>
        <taxon>Betaproteobacteria</taxon>
        <taxon>Burkholderiales</taxon>
        <taxon>Oxalobacteraceae</taxon>
        <taxon>Oxalobacter</taxon>
    </lineage>
</organism>
<evidence type="ECO:0000313" key="3">
    <source>
        <dbReference type="EMBL" id="WAV96389.1"/>
    </source>
</evidence>
<dbReference type="AlphaFoldDB" id="A0A9E9LHB6"/>
<name>A0A9E9LHB6_9BURK</name>
<gene>
    <name evidence="3" type="ORF">NB645_05935</name>
    <name evidence="2" type="ORF">NB646_07155</name>
</gene>